<gene>
    <name evidence="1" type="ORF">MM01_00008</name>
</gene>
<reference evidence="1 2" key="1">
    <citation type="submission" date="2019-01" db="EMBL/GenBank/DDBJ databases">
        <title>Still something new to discover - new insights into E. coli phage diversity and taxonomy.</title>
        <authorList>
            <person name="Korf I.H.E."/>
            <person name="Adriaennsens E."/>
            <person name="Dreiseikelmann B."/>
            <person name="Kropinski A."/>
            <person name="Nimtz M."/>
            <person name="Meier-Kolthoff J.P."/>
            <person name="Rohde M."/>
            <person name="van Raaij M."/>
            <person name="Wittmann J."/>
        </authorList>
    </citation>
    <scope>NUCLEOTIDE SEQUENCE [LARGE SCALE GENOMIC DNA]</scope>
</reference>
<organism evidence="1 2">
    <name type="scientific">Escherichia phage vB_EcoS_MM01</name>
    <dbReference type="NCBI Taxonomy" id="2508188"/>
    <lineage>
        <taxon>Viruses</taxon>
        <taxon>Duplodnaviria</taxon>
        <taxon>Heunggongvirae</taxon>
        <taxon>Uroviricota</taxon>
        <taxon>Caudoviricetes</taxon>
        <taxon>Drexlerviridae</taxon>
        <taxon>Braunvirinae</taxon>
        <taxon>Inhoffenstrassevirus</taxon>
        <taxon>Inhoffenstrassevirus MM01</taxon>
    </lineage>
</organism>
<evidence type="ECO:0000313" key="1">
    <source>
        <dbReference type="EMBL" id="QBQ80844.1"/>
    </source>
</evidence>
<protein>
    <submittedName>
        <fullName evidence="1">Uncharacterized protein</fullName>
    </submittedName>
</protein>
<keyword evidence="2" id="KW-1185">Reference proteome</keyword>
<proteinExistence type="predicted"/>
<accession>A0A482N510</accession>
<evidence type="ECO:0000313" key="2">
    <source>
        <dbReference type="Proteomes" id="UP000307356"/>
    </source>
</evidence>
<name>A0A482N510_9CAUD</name>
<dbReference type="Proteomes" id="UP000307356">
    <property type="component" value="Segment"/>
</dbReference>
<dbReference type="EMBL" id="MK373793">
    <property type="protein sequence ID" value="QBQ80844.1"/>
    <property type="molecule type" value="Genomic_DNA"/>
</dbReference>
<sequence>MIKIIYTGDDDDLALIRFGDVLFAKLNEDGDCYIVKNKNGEDIYLSRDEVMIC</sequence>